<comment type="caution">
    <text evidence="1">The sequence shown here is derived from an EMBL/GenBank/DDBJ whole genome shotgun (WGS) entry which is preliminary data.</text>
</comment>
<dbReference type="EMBL" id="SRLO01000773">
    <property type="protein sequence ID" value="TNN46794.1"/>
    <property type="molecule type" value="Genomic_DNA"/>
</dbReference>
<protein>
    <submittedName>
        <fullName evidence="1">Uncharacterized protein</fullName>
    </submittedName>
</protein>
<dbReference type="Proteomes" id="UP000314294">
    <property type="component" value="Unassembled WGS sequence"/>
</dbReference>
<sequence length="64" mass="7129">MLPPDDLDAFDLLPSTIDCELTPIKQEAQFHQEFQLQRGLWGGLHRGLHRGLQGGLHRGLQGGI</sequence>
<organism evidence="1 2">
    <name type="scientific">Liparis tanakae</name>
    <name type="common">Tanaka's snailfish</name>
    <dbReference type="NCBI Taxonomy" id="230148"/>
    <lineage>
        <taxon>Eukaryota</taxon>
        <taxon>Metazoa</taxon>
        <taxon>Chordata</taxon>
        <taxon>Craniata</taxon>
        <taxon>Vertebrata</taxon>
        <taxon>Euteleostomi</taxon>
        <taxon>Actinopterygii</taxon>
        <taxon>Neopterygii</taxon>
        <taxon>Teleostei</taxon>
        <taxon>Neoteleostei</taxon>
        <taxon>Acanthomorphata</taxon>
        <taxon>Eupercaria</taxon>
        <taxon>Perciformes</taxon>
        <taxon>Cottioidei</taxon>
        <taxon>Cottales</taxon>
        <taxon>Liparidae</taxon>
        <taxon>Liparis</taxon>
    </lineage>
</organism>
<evidence type="ECO:0000313" key="1">
    <source>
        <dbReference type="EMBL" id="TNN46794.1"/>
    </source>
</evidence>
<gene>
    <name evidence="1" type="ORF">EYF80_043005</name>
</gene>
<proteinExistence type="predicted"/>
<accession>A0A4Z2G1S2</accession>
<name>A0A4Z2G1S2_9TELE</name>
<evidence type="ECO:0000313" key="2">
    <source>
        <dbReference type="Proteomes" id="UP000314294"/>
    </source>
</evidence>
<dbReference type="AlphaFoldDB" id="A0A4Z2G1S2"/>
<keyword evidence="2" id="KW-1185">Reference proteome</keyword>
<reference evidence="1 2" key="1">
    <citation type="submission" date="2019-03" db="EMBL/GenBank/DDBJ databases">
        <title>First draft genome of Liparis tanakae, snailfish: a comprehensive survey of snailfish specific genes.</title>
        <authorList>
            <person name="Kim W."/>
            <person name="Song I."/>
            <person name="Jeong J.-H."/>
            <person name="Kim D."/>
            <person name="Kim S."/>
            <person name="Ryu S."/>
            <person name="Song J.Y."/>
            <person name="Lee S.K."/>
        </authorList>
    </citation>
    <scope>NUCLEOTIDE SEQUENCE [LARGE SCALE GENOMIC DNA]</scope>
    <source>
        <tissue evidence="1">Muscle</tissue>
    </source>
</reference>